<evidence type="ECO:0000256" key="6">
    <source>
        <dbReference type="ARBA" id="ARBA00034125"/>
    </source>
</evidence>
<keyword evidence="11" id="KW-1185">Reference proteome</keyword>
<accession>A0A7W2I3L6</accession>
<evidence type="ECO:0000256" key="1">
    <source>
        <dbReference type="ARBA" id="ARBA00004651"/>
    </source>
</evidence>
<name>A0A7W2I3L6_9CORY</name>
<feature type="transmembrane region" description="Helical" evidence="7">
    <location>
        <begin position="170"/>
        <end position="188"/>
    </location>
</feature>
<comment type="similarity">
    <text evidence="6">Belongs to the ThrE exporter (TC 2.A.79) family.</text>
</comment>
<organism evidence="10 11">
    <name type="scientific">Corynebacterium haemomassiliense</name>
    <dbReference type="NCBI Taxonomy" id="2754726"/>
    <lineage>
        <taxon>Bacteria</taxon>
        <taxon>Bacillati</taxon>
        <taxon>Actinomycetota</taxon>
        <taxon>Actinomycetes</taxon>
        <taxon>Mycobacteriales</taxon>
        <taxon>Corynebacteriaceae</taxon>
        <taxon>Corynebacterium</taxon>
    </lineage>
</organism>
<dbReference type="Pfam" id="PF06738">
    <property type="entry name" value="ThrE"/>
    <property type="match status" value="1"/>
</dbReference>
<feature type="domain" description="Threonine/serine exporter-like N-terminal" evidence="8">
    <location>
        <begin position="14"/>
        <end position="254"/>
    </location>
</feature>
<evidence type="ECO:0000256" key="7">
    <source>
        <dbReference type="SAM" id="Phobius"/>
    </source>
</evidence>
<dbReference type="GO" id="GO:0005886">
    <property type="term" value="C:plasma membrane"/>
    <property type="evidence" value="ECO:0007669"/>
    <property type="project" value="UniProtKB-SubCell"/>
</dbReference>
<evidence type="ECO:0000259" key="8">
    <source>
        <dbReference type="Pfam" id="PF06738"/>
    </source>
</evidence>
<keyword evidence="5 7" id="KW-0472">Membrane</keyword>
<dbReference type="Proteomes" id="UP000523682">
    <property type="component" value="Unassembled WGS sequence"/>
</dbReference>
<dbReference type="RefSeq" id="WP_181888777.1">
    <property type="nucleotide sequence ID" value="NZ_CP170998.1"/>
</dbReference>
<evidence type="ECO:0000256" key="3">
    <source>
        <dbReference type="ARBA" id="ARBA00022692"/>
    </source>
</evidence>
<comment type="subcellular location">
    <subcellularLocation>
        <location evidence="1">Cell membrane</location>
        <topology evidence="1">Multi-pass membrane protein</topology>
    </subcellularLocation>
</comment>
<feature type="transmembrane region" description="Helical" evidence="7">
    <location>
        <begin position="352"/>
        <end position="374"/>
    </location>
</feature>
<evidence type="ECO:0000256" key="4">
    <source>
        <dbReference type="ARBA" id="ARBA00022989"/>
    </source>
</evidence>
<gene>
    <name evidence="10" type="ORF">H0193_04660</name>
</gene>
<comment type="caution">
    <text evidence="10">The sequence shown here is derived from an EMBL/GenBank/DDBJ whole genome shotgun (WGS) entry which is preliminary data.</text>
</comment>
<keyword evidence="4 7" id="KW-1133">Transmembrane helix</keyword>
<feature type="transmembrane region" description="Helical" evidence="7">
    <location>
        <begin position="234"/>
        <end position="256"/>
    </location>
</feature>
<evidence type="ECO:0000256" key="5">
    <source>
        <dbReference type="ARBA" id="ARBA00023136"/>
    </source>
</evidence>
<dbReference type="GO" id="GO:0022857">
    <property type="term" value="F:transmembrane transporter activity"/>
    <property type="evidence" value="ECO:0007669"/>
    <property type="project" value="InterPro"/>
</dbReference>
<dbReference type="GO" id="GO:0015744">
    <property type="term" value="P:succinate transport"/>
    <property type="evidence" value="ECO:0007669"/>
    <property type="project" value="TreeGrafter"/>
</dbReference>
<dbReference type="AlphaFoldDB" id="A0A7W2I3L6"/>
<evidence type="ECO:0000259" key="9">
    <source>
        <dbReference type="Pfam" id="PF12821"/>
    </source>
</evidence>
<feature type="transmembrane region" description="Helical" evidence="7">
    <location>
        <begin position="297"/>
        <end position="316"/>
    </location>
</feature>
<proteinExistence type="inferred from homology"/>
<feature type="transmembrane region" description="Helical" evidence="7">
    <location>
        <begin position="144"/>
        <end position="163"/>
    </location>
</feature>
<dbReference type="Pfam" id="PF12821">
    <property type="entry name" value="ThrE_2"/>
    <property type="match status" value="1"/>
</dbReference>
<feature type="domain" description="Threonine/Serine exporter ThrE" evidence="9">
    <location>
        <begin position="277"/>
        <end position="399"/>
    </location>
</feature>
<dbReference type="EMBL" id="JACDTZ010000001">
    <property type="protein sequence ID" value="MBA5244115.1"/>
    <property type="molecule type" value="Genomic_DNA"/>
</dbReference>
<protein>
    <submittedName>
        <fullName evidence="10">Threonine/serine exporter family protein</fullName>
    </submittedName>
</protein>
<dbReference type="PANTHER" id="PTHR34390">
    <property type="entry name" value="UPF0442 PROTEIN YJJB-RELATED"/>
    <property type="match status" value="1"/>
</dbReference>
<dbReference type="InterPro" id="IPR024528">
    <property type="entry name" value="ThrE_2"/>
</dbReference>
<evidence type="ECO:0000256" key="2">
    <source>
        <dbReference type="ARBA" id="ARBA00022475"/>
    </source>
</evidence>
<dbReference type="PANTHER" id="PTHR34390:SF2">
    <property type="entry name" value="SUCCINATE TRANSPORTER SUBUNIT YJJP-RELATED"/>
    <property type="match status" value="1"/>
</dbReference>
<evidence type="ECO:0000313" key="11">
    <source>
        <dbReference type="Proteomes" id="UP000523682"/>
    </source>
</evidence>
<dbReference type="InterPro" id="IPR010619">
    <property type="entry name" value="ThrE-like_N"/>
</dbReference>
<sequence length="429" mass="45453">MIEHNPGMDAEANTCLRFGVLLLSAGASGYRVIRAVKRCARSVGFDDADVIVGFNTISCTFHRGEQFRTAVSDVPLPGVNASRIEALETAAHSLLQSYRTPEVINAVLDEIERIPSPRWGFRLSTLAAGLACAGFAVLNQFGLATAALVCLAAMLGQLVRAFLHKAHFNLIGITMAASFVASSAFLLLDRVLPFASVVSPGFIAAVLFLIPGFPLFTSFVDLARFDFTAGIPRLFFALEIIVVIMLTVSVVAMLSGTPQAQTAPVPKSAEFLVSGALASFVSVGCFALLFNSSRRMALIAAALGMVANAARLALLADGVRSYLAAFVAALIIGIVGGLLGQVAKVPRTTVTIPAAVVMIPGPVIYAAVHNFAVGDIINALSKFTEVSFVVLFIAGGLSVGRMLTDPTWAFFRYIDFDHELVGEERPINN</sequence>
<feature type="transmembrane region" description="Helical" evidence="7">
    <location>
        <begin position="322"/>
        <end position="340"/>
    </location>
</feature>
<reference evidence="10 11" key="1">
    <citation type="submission" date="2020-07" db="EMBL/GenBank/DDBJ databases">
        <title>Draft genome and description of Corynebacterium haemomassiliense strain Marseile-Q3615 sp. nov.</title>
        <authorList>
            <person name="Boxberger M."/>
            <person name="La Scola B."/>
        </authorList>
    </citation>
    <scope>NUCLEOTIDE SEQUENCE [LARGE SCALE GENOMIC DNA]</scope>
    <source>
        <strain evidence="10 11">Marseille-Q3615</strain>
    </source>
</reference>
<feature type="transmembrane region" description="Helical" evidence="7">
    <location>
        <begin position="386"/>
        <end position="404"/>
    </location>
</feature>
<dbReference type="InterPro" id="IPR050539">
    <property type="entry name" value="ThrE_Dicarb/AminoAcid_Exp"/>
</dbReference>
<keyword evidence="2" id="KW-1003">Cell membrane</keyword>
<keyword evidence="3 7" id="KW-0812">Transmembrane</keyword>
<feature type="transmembrane region" description="Helical" evidence="7">
    <location>
        <begin position="271"/>
        <end position="290"/>
    </location>
</feature>
<feature type="transmembrane region" description="Helical" evidence="7">
    <location>
        <begin position="200"/>
        <end position="222"/>
    </location>
</feature>
<evidence type="ECO:0000313" key="10">
    <source>
        <dbReference type="EMBL" id="MBA5244115.1"/>
    </source>
</evidence>